<evidence type="ECO:0000256" key="1">
    <source>
        <dbReference type="SAM" id="SignalP"/>
    </source>
</evidence>
<dbReference type="AlphaFoldDB" id="F4D478"/>
<reference evidence="2 3" key="1">
    <citation type="submission" date="2011-03" db="EMBL/GenBank/DDBJ databases">
        <authorList>
            <person name="Muzny D."/>
            <person name="Qin X."/>
            <person name="Deng J."/>
            <person name="Jiang H."/>
            <person name="Liu Y."/>
            <person name="Qu J."/>
            <person name="Song X.-Z."/>
            <person name="Zhang L."/>
            <person name="Thornton R."/>
            <person name="Coyle M."/>
            <person name="Francisco L."/>
            <person name="Jackson L."/>
            <person name="Javaid M."/>
            <person name="Korchina V."/>
            <person name="Kovar C."/>
            <person name="Mata R."/>
            <person name="Mathew T."/>
            <person name="Ngo R."/>
            <person name="Nguyen L."/>
            <person name="Nguyen N."/>
            <person name="Okwuonu G."/>
            <person name="Ongeri F."/>
            <person name="Pham C."/>
            <person name="Simmons D."/>
            <person name="Wilczek-Boney K."/>
            <person name="Hale W."/>
            <person name="Jakkamsetti A."/>
            <person name="Pham P."/>
            <person name="Ruth R."/>
            <person name="San Lucas F."/>
            <person name="Warren J."/>
            <person name="Zhang J."/>
            <person name="Zhao Z."/>
            <person name="Zhou C."/>
            <person name="Zhu D."/>
            <person name="Lee S."/>
            <person name="Bess C."/>
            <person name="Blankenburg K."/>
            <person name="Forbes L."/>
            <person name="Fu Q."/>
            <person name="Gubbala S."/>
            <person name="Hirani K."/>
            <person name="Jayaseelan J.C."/>
            <person name="Lara F."/>
            <person name="Munidasa M."/>
            <person name="Palculict T."/>
            <person name="Patil S."/>
            <person name="Pu L.-L."/>
            <person name="Saada N."/>
            <person name="Tang L."/>
            <person name="Weissenberger G."/>
            <person name="Zhu Y."/>
            <person name="Hemphill L."/>
            <person name="Shang Y."/>
            <person name="Youmans B."/>
            <person name="Ayvaz T."/>
            <person name="Ross M."/>
            <person name="Santibanez J."/>
            <person name="Aqrawi P."/>
            <person name="Gross S."/>
            <person name="Joshi V."/>
            <person name="Fowler G."/>
            <person name="Nazareth L."/>
            <person name="Reid J."/>
            <person name="Worley K."/>
            <person name="Petrosino J."/>
            <person name="Highlander S."/>
            <person name="Gibbs R."/>
            <person name="Gibbs R."/>
        </authorList>
    </citation>
    <scope>NUCLEOTIDE SEQUENCE [LARGE SCALE GENOMIC DNA]</scope>
    <source>
        <strain evidence="2 3">83</strain>
    </source>
</reference>
<feature type="chain" id="PRO_5003308155" evidence="1">
    <location>
        <begin position="29"/>
        <end position="388"/>
    </location>
</feature>
<feature type="signal peptide" evidence="1">
    <location>
        <begin position="1"/>
        <end position="28"/>
    </location>
</feature>
<evidence type="ECO:0000313" key="2">
    <source>
        <dbReference type="EMBL" id="AEE71107.1"/>
    </source>
</evidence>
<organism evidence="2 3">
    <name type="scientific">Helicobacter pylori 83</name>
    <dbReference type="NCBI Taxonomy" id="585538"/>
    <lineage>
        <taxon>Bacteria</taxon>
        <taxon>Pseudomonadati</taxon>
        <taxon>Campylobacterota</taxon>
        <taxon>Epsilonproteobacteria</taxon>
        <taxon>Campylobacterales</taxon>
        <taxon>Helicobacteraceae</taxon>
        <taxon>Helicobacter</taxon>
    </lineage>
</organism>
<dbReference type="KEGG" id="hpx:HMPREF0462_1503"/>
<dbReference type="RefSeq" id="WP_014536619.1">
    <property type="nucleotide sequence ID" value="NC_017375.1"/>
</dbReference>
<dbReference type="Gene3D" id="3.40.50.300">
    <property type="entry name" value="P-loop containing nucleotide triphosphate hydrolases"/>
    <property type="match status" value="1"/>
</dbReference>
<dbReference type="PATRIC" id="fig|585538.3.peg.1536"/>
<gene>
    <name evidence="2" type="ORF">HMPREF0462_1503</name>
</gene>
<keyword evidence="1" id="KW-0732">Signal</keyword>
<proteinExistence type="predicted"/>
<sequence length="388" mass="46306">MKKTRLLKLRALSLACLMGLGVSGCAFLDKQILNDHLTKAKNNPKYDCQKEMWSFPKKYDGINQCLKAQEELIEPIITKKIDQYQCDDFTNEGLKDKCFKRNDAYLNTLLTPIIQKQERRFSCSDFHNPELKEQCMDKTNTYEKLTNHAQLEVFEKEYVQYKPYIIPYFTKEWESVIKIFNQRFLVPFKVELQNQKDILLNKDAAQFGFIFSDDNQDVNVQKEDLQKHLSGGEKRALYILQILFEIEARKRSDKLQLLVFDDISDSFDYRNKHAIIEYLNDLQECGQFKLLVMTHNFDFYRTLASRLGIPREQIKTIRKNDAREIIFENGGYLKDFVKHIKDSQEDKDFFALIPFVRNLIEYKTSSRQRQRLYKTYKLLTHEKRYRNY</sequence>
<accession>F4D478</accession>
<evidence type="ECO:0000313" key="3">
    <source>
        <dbReference type="Proteomes" id="UP000008459"/>
    </source>
</evidence>
<dbReference type="SUPFAM" id="SSF52540">
    <property type="entry name" value="P-loop containing nucleoside triphosphate hydrolases"/>
    <property type="match status" value="1"/>
</dbReference>
<dbReference type="CDD" id="cd00267">
    <property type="entry name" value="ABC_ATPase"/>
    <property type="match status" value="1"/>
</dbReference>
<name>F4D478_HELPX</name>
<dbReference type="Proteomes" id="UP000008459">
    <property type="component" value="Chromosome"/>
</dbReference>
<dbReference type="PROSITE" id="PS51257">
    <property type="entry name" value="PROKAR_LIPOPROTEIN"/>
    <property type="match status" value="1"/>
</dbReference>
<dbReference type="EMBL" id="CP002605">
    <property type="protein sequence ID" value="AEE71107.1"/>
    <property type="molecule type" value="Genomic_DNA"/>
</dbReference>
<dbReference type="InterPro" id="IPR027417">
    <property type="entry name" value="P-loop_NTPase"/>
</dbReference>
<dbReference type="HOGENOM" id="CLU_711281_0_0_7"/>
<protein>
    <submittedName>
        <fullName evidence="2">Uncharacterized protein</fullName>
    </submittedName>
</protein>